<feature type="transmembrane region" description="Helical" evidence="2">
    <location>
        <begin position="199"/>
        <end position="217"/>
    </location>
</feature>
<comment type="caution">
    <text evidence="3">The sequence shown here is derived from an EMBL/GenBank/DDBJ whole genome shotgun (WGS) entry which is preliminary data.</text>
</comment>
<keyword evidence="2" id="KW-1133">Transmembrane helix</keyword>
<sequence length="301" mass="31997">MAAAGSSKFSFSIGAREQGLPSRISAGLHASTSAAPCPWLRVRVPGHRHHPTPRRGYVRFLARRRNDEPDWDDDDRQPRKGRGGARDSGGFKFSNRRGKYRVQYNDYEAEVRQEEAWKVLVPVLGGVVLAAAFIGPLIIGFAFTAVALGAALSAGAFFTSLFLPLFIFIGMGALFIGGATFSAFATLGTALLLPKLITMAVVAGGVGLGAMAVSLFLRPAADKAKASYSGSGSRAGKAGGERGGKTIDVGADSMEVEPEGDPEVDRQLREFDELLAGREEQRQRADRWKAGGGGSSGGRRR</sequence>
<dbReference type="OrthoDB" id="550738at2759"/>
<feature type="region of interest" description="Disordered" evidence="1">
    <location>
        <begin position="226"/>
        <end position="301"/>
    </location>
</feature>
<evidence type="ECO:0000313" key="3">
    <source>
        <dbReference type="EMBL" id="GLC60447.1"/>
    </source>
</evidence>
<name>A0A9W6F8K6_9CHLO</name>
<feature type="region of interest" description="Disordered" evidence="1">
    <location>
        <begin position="68"/>
        <end position="92"/>
    </location>
</feature>
<keyword evidence="2" id="KW-0472">Membrane</keyword>
<reference evidence="3 4" key="1">
    <citation type="journal article" date="2023" name="Commun. Biol.">
        <title>Reorganization of the ancestral sex-determining regions during the evolution of trioecy in Pleodorina starrii.</title>
        <authorList>
            <person name="Takahashi K."/>
            <person name="Suzuki S."/>
            <person name="Kawai-Toyooka H."/>
            <person name="Yamamoto K."/>
            <person name="Hamaji T."/>
            <person name="Ootsuki R."/>
            <person name="Yamaguchi H."/>
            <person name="Kawachi M."/>
            <person name="Higashiyama T."/>
            <person name="Nozaki H."/>
        </authorList>
    </citation>
    <scope>NUCLEOTIDE SEQUENCE [LARGE SCALE GENOMIC DNA]</scope>
    <source>
        <strain evidence="3 4">NIES-4479</strain>
    </source>
</reference>
<evidence type="ECO:0000256" key="2">
    <source>
        <dbReference type="SAM" id="Phobius"/>
    </source>
</evidence>
<gene>
    <name evidence="3" type="primary">PLEST002054</name>
    <name evidence="3" type="ORF">PLESTB_001613500</name>
</gene>
<organism evidence="3 4">
    <name type="scientific">Pleodorina starrii</name>
    <dbReference type="NCBI Taxonomy" id="330485"/>
    <lineage>
        <taxon>Eukaryota</taxon>
        <taxon>Viridiplantae</taxon>
        <taxon>Chlorophyta</taxon>
        <taxon>core chlorophytes</taxon>
        <taxon>Chlorophyceae</taxon>
        <taxon>CS clade</taxon>
        <taxon>Chlamydomonadales</taxon>
        <taxon>Volvocaceae</taxon>
        <taxon>Pleodorina</taxon>
    </lineage>
</organism>
<feature type="compositionally biased region" description="Basic and acidic residues" evidence="1">
    <location>
        <begin position="263"/>
        <end position="289"/>
    </location>
</feature>
<feature type="compositionally biased region" description="Low complexity" evidence="1">
    <location>
        <begin position="226"/>
        <end position="236"/>
    </location>
</feature>
<feature type="compositionally biased region" description="Gly residues" evidence="1">
    <location>
        <begin position="290"/>
        <end position="301"/>
    </location>
</feature>
<dbReference type="AlphaFoldDB" id="A0A9W6F8K6"/>
<evidence type="ECO:0000313" key="4">
    <source>
        <dbReference type="Proteomes" id="UP001165080"/>
    </source>
</evidence>
<keyword evidence="2" id="KW-0812">Transmembrane</keyword>
<accession>A0A9W6F8K6</accession>
<proteinExistence type="predicted"/>
<dbReference type="Proteomes" id="UP001165080">
    <property type="component" value="Unassembled WGS sequence"/>
</dbReference>
<protein>
    <submittedName>
        <fullName evidence="3">Uncharacterized protein</fullName>
    </submittedName>
</protein>
<evidence type="ECO:0000256" key="1">
    <source>
        <dbReference type="SAM" id="MobiDB-lite"/>
    </source>
</evidence>
<keyword evidence="4" id="KW-1185">Reference proteome</keyword>
<dbReference type="EMBL" id="BRXU01000034">
    <property type="protein sequence ID" value="GLC60447.1"/>
    <property type="molecule type" value="Genomic_DNA"/>
</dbReference>